<organism evidence="1 2">
    <name type="scientific">Neolewinella lacunae</name>
    <dbReference type="NCBI Taxonomy" id="1517758"/>
    <lineage>
        <taxon>Bacteria</taxon>
        <taxon>Pseudomonadati</taxon>
        <taxon>Bacteroidota</taxon>
        <taxon>Saprospiria</taxon>
        <taxon>Saprospirales</taxon>
        <taxon>Lewinellaceae</taxon>
        <taxon>Neolewinella</taxon>
    </lineage>
</organism>
<protein>
    <submittedName>
        <fullName evidence="1">Group III truncated hemoglobin</fullName>
    </submittedName>
</protein>
<dbReference type="Gene3D" id="1.10.490.10">
    <property type="entry name" value="Globins"/>
    <property type="match status" value="1"/>
</dbReference>
<accession>A0A923PP09</accession>
<dbReference type="CDD" id="cd08916">
    <property type="entry name" value="TrHb3_P"/>
    <property type="match status" value="1"/>
</dbReference>
<reference evidence="1" key="1">
    <citation type="submission" date="2020-08" db="EMBL/GenBank/DDBJ databases">
        <title>Lewinella bacteria from marine environments.</title>
        <authorList>
            <person name="Zhong Y."/>
        </authorList>
    </citation>
    <scope>NUCLEOTIDE SEQUENCE</scope>
    <source>
        <strain evidence="1">KCTC 42187</strain>
    </source>
</reference>
<dbReference type="Proteomes" id="UP000650081">
    <property type="component" value="Unassembled WGS sequence"/>
</dbReference>
<dbReference type="RefSeq" id="WP_187467971.1">
    <property type="nucleotide sequence ID" value="NZ_JACSIT010000142.1"/>
</dbReference>
<dbReference type="SUPFAM" id="SSF46458">
    <property type="entry name" value="Globin-like"/>
    <property type="match status" value="1"/>
</dbReference>
<comment type="caution">
    <text evidence="1">The sequence shown here is derived from an EMBL/GenBank/DDBJ whole genome shotgun (WGS) entry which is preliminary data.</text>
</comment>
<dbReference type="GO" id="GO:0019825">
    <property type="term" value="F:oxygen binding"/>
    <property type="evidence" value="ECO:0007669"/>
    <property type="project" value="InterPro"/>
</dbReference>
<dbReference type="AlphaFoldDB" id="A0A923PP09"/>
<sequence length="124" mass="14019">MPDLTTRQDIDKLLADFYALAMADAGIGHFFTEVVALNLETHLPVIGNFWESVLLGQPVYRGNPMLIHLELAARAPLTTVHFERWLALWRQCVHTSFAGERATLAIDRAEQIARLMLLKIEQGH</sequence>
<name>A0A923PP09_9BACT</name>
<evidence type="ECO:0000313" key="1">
    <source>
        <dbReference type="EMBL" id="MBC6995945.1"/>
    </source>
</evidence>
<gene>
    <name evidence="1" type="ORF">H9S92_17385</name>
</gene>
<keyword evidence="2" id="KW-1185">Reference proteome</keyword>
<dbReference type="InterPro" id="IPR009050">
    <property type="entry name" value="Globin-like_sf"/>
</dbReference>
<dbReference type="GO" id="GO:0020037">
    <property type="term" value="F:heme binding"/>
    <property type="evidence" value="ECO:0007669"/>
    <property type="project" value="InterPro"/>
</dbReference>
<dbReference type="EMBL" id="JACSIT010000142">
    <property type="protein sequence ID" value="MBC6995945.1"/>
    <property type="molecule type" value="Genomic_DNA"/>
</dbReference>
<evidence type="ECO:0000313" key="2">
    <source>
        <dbReference type="Proteomes" id="UP000650081"/>
    </source>
</evidence>
<proteinExistence type="predicted"/>
<dbReference type="InterPro" id="IPR012292">
    <property type="entry name" value="Globin/Proto"/>
</dbReference>